<evidence type="ECO:0000256" key="2">
    <source>
        <dbReference type="SAM" id="Phobius"/>
    </source>
</evidence>
<gene>
    <name evidence="3" type="ORF">NZD86_16855</name>
</gene>
<keyword evidence="2" id="KW-0812">Transmembrane</keyword>
<feature type="transmembrane region" description="Helical" evidence="2">
    <location>
        <begin position="62"/>
        <end position="87"/>
    </location>
</feature>
<keyword evidence="2" id="KW-0472">Membrane</keyword>
<feature type="compositionally biased region" description="Basic and acidic residues" evidence="1">
    <location>
        <begin position="98"/>
        <end position="121"/>
    </location>
</feature>
<protein>
    <submittedName>
        <fullName evidence="3">Uncharacterized protein</fullName>
    </submittedName>
</protein>
<sequence>MSWSADTMVFGNIFWNHAVHIEGLKSLYDFNRWIGWNAPFQMPVTWNDWIGLLILQYLPNRALGFFLFVIPFWIKFFLLAAMFWTVLKSAFSRRRRKQTDEPRIQKRQNRRGDRTSSVDRS</sequence>
<feature type="region of interest" description="Disordered" evidence="1">
    <location>
        <begin position="92"/>
        <end position="121"/>
    </location>
</feature>
<name>A0ABY6YZ67_9BACL</name>
<keyword evidence="4" id="KW-1185">Reference proteome</keyword>
<dbReference type="EMBL" id="CP104064">
    <property type="protein sequence ID" value="WAH35922.1"/>
    <property type="molecule type" value="Genomic_DNA"/>
</dbReference>
<accession>A0ABY6YZ67</accession>
<reference evidence="3" key="1">
    <citation type="submission" date="2022-08" db="EMBL/GenBank/DDBJ databases">
        <title>Alicyclobacillus dauci DSM2870, complete genome.</title>
        <authorList>
            <person name="Wang Q."/>
            <person name="Cai R."/>
            <person name="Wang Z."/>
        </authorList>
    </citation>
    <scope>NUCLEOTIDE SEQUENCE</scope>
    <source>
        <strain evidence="3">DSM 28700</strain>
    </source>
</reference>
<organism evidence="3 4">
    <name type="scientific">Alicyclobacillus dauci</name>
    <dbReference type="NCBI Taxonomy" id="1475485"/>
    <lineage>
        <taxon>Bacteria</taxon>
        <taxon>Bacillati</taxon>
        <taxon>Bacillota</taxon>
        <taxon>Bacilli</taxon>
        <taxon>Bacillales</taxon>
        <taxon>Alicyclobacillaceae</taxon>
        <taxon>Alicyclobacillus</taxon>
    </lineage>
</organism>
<dbReference type="RefSeq" id="WP_268043214.1">
    <property type="nucleotide sequence ID" value="NZ_CP104064.1"/>
</dbReference>
<proteinExistence type="predicted"/>
<evidence type="ECO:0000313" key="3">
    <source>
        <dbReference type="EMBL" id="WAH35922.1"/>
    </source>
</evidence>
<keyword evidence="2" id="KW-1133">Transmembrane helix</keyword>
<evidence type="ECO:0000313" key="4">
    <source>
        <dbReference type="Proteomes" id="UP001164803"/>
    </source>
</evidence>
<dbReference type="Proteomes" id="UP001164803">
    <property type="component" value="Chromosome"/>
</dbReference>
<evidence type="ECO:0000256" key="1">
    <source>
        <dbReference type="SAM" id="MobiDB-lite"/>
    </source>
</evidence>